<feature type="transmembrane region" description="Helical" evidence="2">
    <location>
        <begin position="742"/>
        <end position="760"/>
    </location>
</feature>
<keyword evidence="2" id="KW-0812">Transmembrane</keyword>
<dbReference type="Proteomes" id="UP001059401">
    <property type="component" value="Chromosome"/>
</dbReference>
<feature type="transmembrane region" description="Helical" evidence="2">
    <location>
        <begin position="456"/>
        <end position="476"/>
    </location>
</feature>
<reference evidence="3" key="1">
    <citation type="submission" date="2019-04" db="EMBL/GenBank/DDBJ databases">
        <title>Whole genome sequencing of oral phylogroup 2 treponemes.</title>
        <authorList>
            <person name="Chan Y."/>
            <person name="Zeng H.H."/>
            <person name="Yu X.L."/>
            <person name="Leung W.K."/>
            <person name="Watt R.M."/>
        </authorList>
    </citation>
    <scope>NUCLEOTIDE SEQUENCE</scope>
    <source>
        <strain evidence="3">OMZ 847</strain>
    </source>
</reference>
<protein>
    <recommendedName>
        <fullName evidence="5">OmpA-like domain-containing protein</fullName>
    </recommendedName>
</protein>
<dbReference type="InterPro" id="IPR036737">
    <property type="entry name" value="OmpA-like_sf"/>
</dbReference>
<proteinExistence type="predicted"/>
<evidence type="ECO:0000313" key="3">
    <source>
        <dbReference type="EMBL" id="UTY28004.1"/>
    </source>
</evidence>
<evidence type="ECO:0000256" key="1">
    <source>
        <dbReference type="SAM" id="Coils"/>
    </source>
</evidence>
<accession>A0ABY5HTW3</accession>
<dbReference type="SUPFAM" id="SSF103088">
    <property type="entry name" value="OmpA-like"/>
    <property type="match status" value="1"/>
</dbReference>
<dbReference type="RefSeq" id="WP_255805981.1">
    <property type="nucleotide sequence ID" value="NZ_CP038802.1"/>
</dbReference>
<organism evidence="3 4">
    <name type="scientific">Treponema putidum</name>
    <dbReference type="NCBI Taxonomy" id="221027"/>
    <lineage>
        <taxon>Bacteria</taxon>
        <taxon>Pseudomonadati</taxon>
        <taxon>Spirochaetota</taxon>
        <taxon>Spirochaetia</taxon>
        <taxon>Spirochaetales</taxon>
        <taxon>Treponemataceae</taxon>
        <taxon>Treponema</taxon>
    </lineage>
</organism>
<dbReference type="Gene3D" id="3.30.1330.60">
    <property type="entry name" value="OmpA-like domain"/>
    <property type="match status" value="1"/>
</dbReference>
<keyword evidence="1" id="KW-0175">Coiled coil</keyword>
<dbReference type="EMBL" id="CP038802">
    <property type="protein sequence ID" value="UTY28004.1"/>
    <property type="molecule type" value="Genomic_DNA"/>
</dbReference>
<keyword evidence="2" id="KW-1133">Transmembrane helix</keyword>
<gene>
    <name evidence="3" type="ORF">E4N76_02665</name>
</gene>
<sequence length="912" mass="103793">MNNHENTVEDNKEVKSLVINKDEDGNFKSEPITLNDGTKVEFIAEFENEELTKTKIFRDLQAVEEELCGTHDLTNHADTTDYLVSVGCGILCGLIDSFFVGEFDFAQGKEWSNEKINNIIIKSTQKLKEKEAISRGIAKAKNETIKNGTKLSSDDIKEIVKNAKEKVKKEIQQALEEDKKNGTSKVLAGSIRELEQKYPIAADSVTSDFGGGLQHHLRDFSHHPTPVGLFFSLLSQFTEKAYGTNTTGVFQIVDITDKKLIGKNIQEKFYFGVIHWFFHMMSDMAGSSGTVAKGSYGTGLPGPIVSLLKELSSLPFFKKMNKDGNKEVSVWISKLFNGTLLAQHDENGKIIPGTEQPFDLRAELAVGEELGRQTIPVIINECLVRGVYFIRRLIIEFQSKNISNFTDFKLIDLKEILPFKNRTVTRMLTISKGTFEIIDVADAAIRSGGFTDTRQFLLHLNFVGTVSFGITVIIDVGMGVTKYMKEHAYGCPKNLKLIRLYKKNADGLSKVFETVPSSRKSFGPLFIHIDEKQYHKTNIKVMFVGMENHLSLTYDESMQTPKKLLSMFEMYKDYEFSPANAFGNFAKKLTRSLNTSQNNPMFIWNSIYKFSKPNKEIETAENQYFNLLVNEIKICKPAAVIFMIGKKYDKHIQAKFNNKLSFRQICVNSENSKLPDLNEKCFAQLVSNDTNLPKHIYRISKPNSLFFKLFREKATVNWLIKLILGIEPEQKEKKRKKLKIGIPWRVLLVIPGIILLLLLLRTGKGCSFIQKETHPIASTIEIPKIQIEEKSVKATEKVFLKEIKSFEFRADRRDFVNSQEAEIWFDNIAKEINTKLKQNPNLKFKICGYVAEFQNEIDEMVLAKERAENIKKGLVKRGIPSDILIVIPVGKTSRWGTERRLNRAVTIESFEE</sequence>
<evidence type="ECO:0008006" key="5">
    <source>
        <dbReference type="Google" id="ProtNLM"/>
    </source>
</evidence>
<evidence type="ECO:0000256" key="2">
    <source>
        <dbReference type="SAM" id="Phobius"/>
    </source>
</evidence>
<feature type="coiled-coil region" evidence="1">
    <location>
        <begin position="153"/>
        <end position="181"/>
    </location>
</feature>
<keyword evidence="2" id="KW-0472">Membrane</keyword>
<name>A0ABY5HTW3_9SPIR</name>
<keyword evidence="4" id="KW-1185">Reference proteome</keyword>
<evidence type="ECO:0000313" key="4">
    <source>
        <dbReference type="Proteomes" id="UP001059401"/>
    </source>
</evidence>